<evidence type="ECO:0000313" key="3">
    <source>
        <dbReference type="EMBL" id="PVE47240.1"/>
    </source>
</evidence>
<reference evidence="3 4" key="1">
    <citation type="journal article" date="2011" name="Syst. Appl. Microbiol.">
        <title>Defluviimonas denitrificans gen. nov., sp. nov., and Pararhodobacter aggregans gen. nov., sp. nov., non-phototrophic Rhodobacteraceae from the biofilter of a marine aquaculture.</title>
        <authorList>
            <person name="Foesel B.U."/>
            <person name="Drake H.L."/>
            <person name="Schramm A."/>
        </authorList>
    </citation>
    <scope>NUCLEOTIDE SEQUENCE [LARGE SCALE GENOMIC DNA]</scope>
    <source>
        <strain evidence="3 4">D1-19</strain>
    </source>
</reference>
<evidence type="ECO:0000256" key="1">
    <source>
        <dbReference type="SAM" id="Coils"/>
    </source>
</evidence>
<evidence type="ECO:0000313" key="4">
    <source>
        <dbReference type="Proteomes" id="UP000244810"/>
    </source>
</evidence>
<feature type="coiled-coil region" evidence="1">
    <location>
        <begin position="538"/>
        <end position="565"/>
    </location>
</feature>
<evidence type="ECO:0008006" key="5">
    <source>
        <dbReference type="Google" id="ProtNLM"/>
    </source>
</evidence>
<dbReference type="RefSeq" id="WP_107752252.1">
    <property type="nucleotide sequence ID" value="NZ_QBKF01000006.1"/>
</dbReference>
<keyword evidence="4" id="KW-1185">Reference proteome</keyword>
<comment type="caution">
    <text evidence="3">The sequence shown here is derived from an EMBL/GenBank/DDBJ whole genome shotgun (WGS) entry which is preliminary data.</text>
</comment>
<protein>
    <recommendedName>
        <fullName evidence="5">Bacteriophage tail tape measure C-terminal domain-containing protein</fullName>
    </recommendedName>
</protein>
<evidence type="ECO:0000256" key="2">
    <source>
        <dbReference type="SAM" id="MobiDB-lite"/>
    </source>
</evidence>
<keyword evidence="1" id="KW-0175">Coiled coil</keyword>
<organism evidence="3 4">
    <name type="scientific">Pararhodobacter aggregans</name>
    <dbReference type="NCBI Taxonomy" id="404875"/>
    <lineage>
        <taxon>Bacteria</taxon>
        <taxon>Pseudomonadati</taxon>
        <taxon>Pseudomonadota</taxon>
        <taxon>Alphaproteobacteria</taxon>
        <taxon>Rhodobacterales</taxon>
        <taxon>Paracoccaceae</taxon>
        <taxon>Pararhodobacter</taxon>
    </lineage>
</organism>
<proteinExistence type="predicted"/>
<sequence length="742" mass="78716">MAPTTGRMEAKLSLNWKQFKDDLKGAKSEVSTFARSAGASFASVRNMLGLVGVSVSAGAMARWLRGTVSDLSALGKQARDTGLDVEELQGLMRGFERNTRVNSEQLGTALVDFNGRVGQAITGQGELAAVAERYGIALRGANGQVRSQSDLLREVSRAIRTARTEQERLVIAQAAFGEPGRLMASALASGAGVLDEMVSQAREAGDVIDRNLIHRAEILDDKFDALTRRVGTFFQALAVGALAGGAETAQDTLERMFGTLERARSVLGDGLFDTLIAETGELAQMDGVIERLEGLGFSAEEMGRSARWAEGELAGMVFSLNELGQTGPAEQIRTLYEELVTLIAGLNDGSIGADQFSARLVEISQEAVDLVSDLDDVDSSRFTRVTTALGRMIEQLVAARRQAQGLRTDLPGATVTQSESFWDTEESRFSLNRLAPATSPRPPPAPVLDSIGNRGGRGGRSGRDRNDYARATAAIREETRALEMEAAALAASAVAGSDYAQAIDYARERATLMNAAQQAGISITPALQAEIDGLARAYAEAGAAAERSADQLREVEEQAERGAERFVDFFGRMSKGGDDARRAVIDLIAELLRMRAIEELSGLAKSGGGGILGSVVRFLGFDQGGYTGDQPTSAVAGVVHGGEYVFSAAAVRRLGVGALEQMHQAATRGYRSGGYVGSVPASAGSAAAGGSSIANINIKIDGANGDQHVVELVRQGVRQGLEQYDRVLPDRVSQIQRNPRSR</sequence>
<gene>
    <name evidence="3" type="ORF">DDE23_13455</name>
</gene>
<name>A0A2T7UR59_9RHOB</name>
<dbReference type="AlphaFoldDB" id="A0A2T7UR59"/>
<dbReference type="OrthoDB" id="7311517at2"/>
<feature type="region of interest" description="Disordered" evidence="2">
    <location>
        <begin position="434"/>
        <end position="467"/>
    </location>
</feature>
<dbReference type="Proteomes" id="UP000244810">
    <property type="component" value="Unassembled WGS sequence"/>
</dbReference>
<dbReference type="EMBL" id="QDDR01000006">
    <property type="protein sequence ID" value="PVE47240.1"/>
    <property type="molecule type" value="Genomic_DNA"/>
</dbReference>
<accession>A0A2T7UR59</accession>